<comment type="caution">
    <text evidence="3">The sequence shown here is derived from an EMBL/GenBank/DDBJ whole genome shotgun (WGS) entry which is preliminary data.</text>
</comment>
<organism evidence="3 4">
    <name type="scientific">Stieleria varia</name>
    <dbReference type="NCBI Taxonomy" id="2528005"/>
    <lineage>
        <taxon>Bacteria</taxon>
        <taxon>Pseudomonadati</taxon>
        <taxon>Planctomycetota</taxon>
        <taxon>Planctomycetia</taxon>
        <taxon>Pirellulales</taxon>
        <taxon>Pirellulaceae</taxon>
        <taxon>Stieleria</taxon>
    </lineage>
</organism>
<dbReference type="AlphaFoldDB" id="A0A5C6A4X3"/>
<accession>A0A5C6A4X3</accession>
<dbReference type="PANTHER" id="PTHR34322">
    <property type="entry name" value="TRANSPOSASE, Y1_TNP DOMAIN-CONTAINING"/>
    <property type="match status" value="1"/>
</dbReference>
<dbReference type="SUPFAM" id="SSF143422">
    <property type="entry name" value="Transposase IS200-like"/>
    <property type="match status" value="1"/>
</dbReference>
<protein>
    <submittedName>
        <fullName evidence="3">Transposase IS200 like protein</fullName>
    </submittedName>
</protein>
<evidence type="ECO:0000313" key="3">
    <source>
        <dbReference type="EMBL" id="TWT94427.1"/>
    </source>
</evidence>
<feature type="region of interest" description="Disordered" evidence="1">
    <location>
        <begin position="210"/>
        <end position="234"/>
    </location>
</feature>
<feature type="domain" description="Transposase IS200-like" evidence="2">
    <location>
        <begin position="9"/>
        <end position="126"/>
    </location>
</feature>
<dbReference type="GO" id="GO:0003677">
    <property type="term" value="F:DNA binding"/>
    <property type="evidence" value="ECO:0007669"/>
    <property type="project" value="InterPro"/>
</dbReference>
<gene>
    <name evidence="3" type="ORF">Pla52n_52480</name>
</gene>
<dbReference type="Pfam" id="PF01797">
    <property type="entry name" value="Y1_Tnp"/>
    <property type="match status" value="1"/>
</dbReference>
<evidence type="ECO:0000259" key="2">
    <source>
        <dbReference type="SMART" id="SM01321"/>
    </source>
</evidence>
<dbReference type="RefSeq" id="WP_146522299.1">
    <property type="nucleotide sequence ID" value="NZ_CP151726.1"/>
</dbReference>
<sequence>MPRTVRPDEAGCLYHAINRGNNRQQIFHKPDDYQAFLKTLREGLDKYPVDLFSFCLMPNHWHLVLRPRKDKAMGKFCGWLSSTHTLRYHAHNQKKGFGHLYQGPFRSFAIEDDAHFLTVCRYVERNALRARMVKRAEDWTFGSLHRWGRKCDRDPTLLATWPIRRTPGWTDKVNQALTQSELEAIHTCIQRGRPYGTEEWIEETCERTGTWSSIRPRGRPRKKPNTPPVQPSPK</sequence>
<evidence type="ECO:0000256" key="1">
    <source>
        <dbReference type="SAM" id="MobiDB-lite"/>
    </source>
</evidence>
<dbReference type="Gene3D" id="3.30.70.1290">
    <property type="entry name" value="Transposase IS200-like"/>
    <property type="match status" value="1"/>
</dbReference>
<feature type="compositionally biased region" description="Pro residues" evidence="1">
    <location>
        <begin position="225"/>
        <end position="234"/>
    </location>
</feature>
<dbReference type="Proteomes" id="UP000320176">
    <property type="component" value="Unassembled WGS sequence"/>
</dbReference>
<dbReference type="GO" id="GO:0004803">
    <property type="term" value="F:transposase activity"/>
    <property type="evidence" value="ECO:0007669"/>
    <property type="project" value="InterPro"/>
</dbReference>
<proteinExistence type="predicted"/>
<keyword evidence="4" id="KW-1185">Reference proteome</keyword>
<dbReference type="PANTHER" id="PTHR34322:SF2">
    <property type="entry name" value="TRANSPOSASE IS200-LIKE DOMAIN-CONTAINING PROTEIN"/>
    <property type="match status" value="1"/>
</dbReference>
<evidence type="ECO:0000313" key="4">
    <source>
        <dbReference type="Proteomes" id="UP000320176"/>
    </source>
</evidence>
<dbReference type="GO" id="GO:0006313">
    <property type="term" value="P:DNA transposition"/>
    <property type="evidence" value="ECO:0007669"/>
    <property type="project" value="InterPro"/>
</dbReference>
<name>A0A5C6A4X3_9BACT</name>
<dbReference type="InterPro" id="IPR002686">
    <property type="entry name" value="Transposase_17"/>
</dbReference>
<dbReference type="OrthoDB" id="277009at2"/>
<dbReference type="InterPro" id="IPR036515">
    <property type="entry name" value="Transposase_17_sf"/>
</dbReference>
<dbReference type="EMBL" id="SJPN01000007">
    <property type="protein sequence ID" value="TWT94427.1"/>
    <property type="molecule type" value="Genomic_DNA"/>
</dbReference>
<dbReference type="SMART" id="SM01321">
    <property type="entry name" value="Y1_Tnp"/>
    <property type="match status" value="1"/>
</dbReference>
<reference evidence="3 4" key="1">
    <citation type="submission" date="2019-02" db="EMBL/GenBank/DDBJ databases">
        <title>Deep-cultivation of Planctomycetes and their phenomic and genomic characterization uncovers novel biology.</title>
        <authorList>
            <person name="Wiegand S."/>
            <person name="Jogler M."/>
            <person name="Boedeker C."/>
            <person name="Pinto D."/>
            <person name="Vollmers J."/>
            <person name="Rivas-Marin E."/>
            <person name="Kohn T."/>
            <person name="Peeters S.H."/>
            <person name="Heuer A."/>
            <person name="Rast P."/>
            <person name="Oberbeckmann S."/>
            <person name="Bunk B."/>
            <person name="Jeske O."/>
            <person name="Meyerdierks A."/>
            <person name="Storesund J.E."/>
            <person name="Kallscheuer N."/>
            <person name="Luecker S."/>
            <person name="Lage O.M."/>
            <person name="Pohl T."/>
            <person name="Merkel B.J."/>
            <person name="Hornburger P."/>
            <person name="Mueller R.-W."/>
            <person name="Bruemmer F."/>
            <person name="Labrenz M."/>
            <person name="Spormann A.M."/>
            <person name="Op Den Camp H."/>
            <person name="Overmann J."/>
            <person name="Amann R."/>
            <person name="Jetten M.S.M."/>
            <person name="Mascher T."/>
            <person name="Medema M.H."/>
            <person name="Devos D.P."/>
            <person name="Kaster A.-K."/>
            <person name="Ovreas L."/>
            <person name="Rohde M."/>
            <person name="Galperin M.Y."/>
            <person name="Jogler C."/>
        </authorList>
    </citation>
    <scope>NUCLEOTIDE SEQUENCE [LARGE SCALE GENOMIC DNA]</scope>
    <source>
        <strain evidence="3 4">Pla52n</strain>
    </source>
</reference>